<keyword evidence="10" id="KW-1185">Reference proteome</keyword>
<dbReference type="EMBL" id="BSDZ01000079">
    <property type="protein sequence ID" value="GLI67967.1"/>
    <property type="molecule type" value="Genomic_DNA"/>
</dbReference>
<feature type="compositionally biased region" description="Low complexity" evidence="7">
    <location>
        <begin position="842"/>
        <end position="855"/>
    </location>
</feature>
<proteinExistence type="predicted"/>
<dbReference type="Pfam" id="PF22505">
    <property type="entry name" value="RNase_J_b_CASP"/>
    <property type="match status" value="1"/>
</dbReference>
<dbReference type="InterPro" id="IPR001279">
    <property type="entry name" value="Metallo-B-lactamas"/>
</dbReference>
<comment type="caution">
    <text evidence="9">The sequence shown here is derived from an EMBL/GenBank/DDBJ whole genome shotgun (WGS) entry which is preliminary data.</text>
</comment>
<keyword evidence="3" id="KW-0378">Hydrolase</keyword>
<keyword evidence="6" id="KW-0694">RNA-binding</keyword>
<evidence type="ECO:0000256" key="6">
    <source>
        <dbReference type="ARBA" id="ARBA00022884"/>
    </source>
</evidence>
<dbReference type="SMART" id="SM00849">
    <property type="entry name" value="Lactamase_B"/>
    <property type="match status" value="1"/>
</dbReference>
<dbReference type="CDD" id="cd07714">
    <property type="entry name" value="RNaseJ_MBL-fold"/>
    <property type="match status" value="1"/>
</dbReference>
<name>A0ABQ5SDG9_9CHLO</name>
<keyword evidence="1" id="KW-0540">Nuclease</keyword>
<feature type="compositionally biased region" description="Pro residues" evidence="7">
    <location>
        <begin position="901"/>
        <end position="910"/>
    </location>
</feature>
<organism evidence="9 10">
    <name type="scientific">Volvox africanus</name>
    <dbReference type="NCBI Taxonomy" id="51714"/>
    <lineage>
        <taxon>Eukaryota</taxon>
        <taxon>Viridiplantae</taxon>
        <taxon>Chlorophyta</taxon>
        <taxon>core chlorophytes</taxon>
        <taxon>Chlorophyceae</taxon>
        <taxon>CS clade</taxon>
        <taxon>Chlamydomonadales</taxon>
        <taxon>Volvocaceae</taxon>
        <taxon>Volvox</taxon>
    </lineage>
</organism>
<evidence type="ECO:0000256" key="7">
    <source>
        <dbReference type="SAM" id="MobiDB-lite"/>
    </source>
</evidence>
<evidence type="ECO:0000256" key="4">
    <source>
        <dbReference type="ARBA" id="ARBA00022833"/>
    </source>
</evidence>
<dbReference type="Proteomes" id="UP001165090">
    <property type="component" value="Unassembled WGS sequence"/>
</dbReference>
<feature type="region of interest" description="Disordered" evidence="7">
    <location>
        <begin position="712"/>
        <end position="938"/>
    </location>
</feature>
<evidence type="ECO:0000256" key="2">
    <source>
        <dbReference type="ARBA" id="ARBA00022723"/>
    </source>
</evidence>
<dbReference type="Pfam" id="PF12706">
    <property type="entry name" value="Lactamase_B_2"/>
    <property type="match status" value="1"/>
</dbReference>
<feature type="compositionally biased region" description="Acidic residues" evidence="7">
    <location>
        <begin position="856"/>
        <end position="866"/>
    </location>
</feature>
<sequence>MAVCGALMIGLSPLAPGSAAQRRLGRDKLYIIAQAEKTDRRRPQGDKGSGGGNSGAGSSGRRRRPTTYVSDSGITLKQYVSSDGQEHLGTALQKRRFKPFPGPPSDSGPPLRILPIGGLGEIGMNCMLAGVRDRYVVIDAGLMFPDFSDLGMQKILPDTDFLAQWKDRIEALIITHGHEDHIGALPWVIPALDPSTPIYASSFVMELVKRRLMEYNLWDEKRFIKFEMRRRFQAGPFDIEPVRVTHSIPDCCGLIMRSSEGTLVHTGDWKIDEQPLDGEQFDRELFMALGSEPVALMMSDSTNVLSPGRTLSEQVVHDSIVEKVLQHNGKGRVICTQFASNVHRLYGVKRAADASGRKICFVGASLSHYLEASWRDGRAPFDPKELVQPEELRHMDPNQVLIVTTGSQGEPRAQLYMAAREESSMLKILPNDLMLYSAKVIPGNEGKVSKMLNALAAQGARVRQSRADNLHTSGHAYQEELVELLQSVRPQHFLPVHGEYAFLTEHALLARERAGVNFVDVIRNGEMLAVRERRNRNTVSAGSMAAARVASRRGVSTASVSIDDEGDGKPTMIKYDGEEPTYFFNDGGKGTGTRQEMEIDMRNTMAVEGVLVAGVEVLRAGAGAYGLTCRVRVTSRGIWTDGGRLLQEVSQAIETAVMRLAGTASLVEVERVTIEAVKRRCVAFNNKRPEVIAIPYEHDPRDAHLPEVAETRRGGMPMRTPPPPSLSSSAAAAEGPAGATTGATGYTPRRTRPSPWEAGAAGSAVRPAPVEGPPVPANARRSRLLRPAEPQAEVAATPTTRAPRRGGSDDDIIAITDSIDEDDEASVEDEPVARSRPQRSETAGPSGAEAPTAAAPEEEQNDDDVGESSSALGRMLRVRKAGGVSRQSRINADAPADGVPERPPGPPPLRPLDSRVIQERRRRNPRDQPSQLDDPDYG</sequence>
<accession>A0ABQ5SDG9</accession>
<protein>
    <recommendedName>
        <fullName evidence="8">Metallo-beta-lactamase domain-containing protein</fullName>
    </recommendedName>
</protein>
<dbReference type="PANTHER" id="PTHR43694">
    <property type="entry name" value="RIBONUCLEASE J"/>
    <property type="match status" value="1"/>
</dbReference>
<evidence type="ECO:0000259" key="8">
    <source>
        <dbReference type="SMART" id="SM00849"/>
    </source>
</evidence>
<evidence type="ECO:0000313" key="10">
    <source>
        <dbReference type="Proteomes" id="UP001165090"/>
    </source>
</evidence>
<feature type="domain" description="Metallo-beta-lactamase" evidence="8">
    <location>
        <begin position="123"/>
        <end position="309"/>
    </location>
</feature>
<evidence type="ECO:0000313" key="9">
    <source>
        <dbReference type="EMBL" id="GLI67967.1"/>
    </source>
</evidence>
<dbReference type="PANTHER" id="PTHR43694:SF1">
    <property type="entry name" value="RIBONUCLEASE J"/>
    <property type="match status" value="1"/>
</dbReference>
<evidence type="ECO:0000256" key="1">
    <source>
        <dbReference type="ARBA" id="ARBA00022722"/>
    </source>
</evidence>
<evidence type="ECO:0000256" key="3">
    <source>
        <dbReference type="ARBA" id="ARBA00022801"/>
    </source>
</evidence>
<dbReference type="Gene3D" id="3.60.15.10">
    <property type="entry name" value="Ribonuclease Z/Hydroxyacylglutathione hydrolase-like"/>
    <property type="match status" value="1"/>
</dbReference>
<feature type="compositionally biased region" description="Basic and acidic residues" evidence="7">
    <location>
        <begin position="36"/>
        <end position="45"/>
    </location>
</feature>
<evidence type="ECO:0000256" key="5">
    <source>
        <dbReference type="ARBA" id="ARBA00022839"/>
    </source>
</evidence>
<dbReference type="Pfam" id="PF07521">
    <property type="entry name" value="RMMBL"/>
    <property type="match status" value="1"/>
</dbReference>
<keyword evidence="5" id="KW-0269">Exonuclease</keyword>
<dbReference type="InterPro" id="IPR036866">
    <property type="entry name" value="RibonucZ/Hydroxyglut_hydro"/>
</dbReference>
<dbReference type="PROSITE" id="PS01292">
    <property type="entry name" value="UPF0036"/>
    <property type="match status" value="1"/>
</dbReference>
<feature type="compositionally biased region" description="Acidic residues" evidence="7">
    <location>
        <begin position="818"/>
        <end position="830"/>
    </location>
</feature>
<gene>
    <name evidence="9" type="ORF">VaNZ11_012302</name>
</gene>
<keyword evidence="2" id="KW-0479">Metal-binding</keyword>
<reference evidence="9 10" key="1">
    <citation type="journal article" date="2023" name="IScience">
        <title>Expanded male sex-determining region conserved during the evolution of homothallism in the green alga Volvox.</title>
        <authorList>
            <person name="Yamamoto K."/>
            <person name="Matsuzaki R."/>
            <person name="Mahakham W."/>
            <person name="Heman W."/>
            <person name="Sekimoto H."/>
            <person name="Kawachi M."/>
            <person name="Minakuchi Y."/>
            <person name="Toyoda A."/>
            <person name="Nozaki H."/>
        </authorList>
    </citation>
    <scope>NUCLEOTIDE SEQUENCE [LARGE SCALE GENOMIC DNA]</scope>
    <source>
        <strain evidence="9 10">NIES-4468</strain>
    </source>
</reference>
<dbReference type="InterPro" id="IPR055132">
    <property type="entry name" value="RNase_J_b_CASP"/>
</dbReference>
<keyword evidence="4" id="KW-0862">Zinc</keyword>
<dbReference type="Gene3D" id="3.40.50.10710">
    <property type="entry name" value="Metallo-hydrolase/oxidoreductase"/>
    <property type="match status" value="1"/>
</dbReference>
<feature type="compositionally biased region" description="Gly residues" evidence="7">
    <location>
        <begin position="47"/>
        <end position="58"/>
    </location>
</feature>
<feature type="compositionally biased region" description="Low complexity" evidence="7">
    <location>
        <begin position="726"/>
        <end position="748"/>
    </location>
</feature>
<dbReference type="InterPro" id="IPR011108">
    <property type="entry name" value="RMMBL"/>
</dbReference>
<dbReference type="InterPro" id="IPR042173">
    <property type="entry name" value="RNase_J_2"/>
</dbReference>
<dbReference type="SUPFAM" id="SSF56281">
    <property type="entry name" value="Metallo-hydrolase/oxidoreductase"/>
    <property type="match status" value="1"/>
</dbReference>
<dbReference type="InterPro" id="IPR001587">
    <property type="entry name" value="RNase_J_CS"/>
</dbReference>
<feature type="region of interest" description="Disordered" evidence="7">
    <location>
        <begin position="34"/>
        <end position="68"/>
    </location>
</feature>